<feature type="compositionally biased region" description="Low complexity" evidence="1">
    <location>
        <begin position="201"/>
        <end position="223"/>
    </location>
</feature>
<evidence type="ECO:0000256" key="1">
    <source>
        <dbReference type="SAM" id="MobiDB-lite"/>
    </source>
</evidence>
<feature type="compositionally biased region" description="Basic and acidic residues" evidence="1">
    <location>
        <begin position="161"/>
        <end position="188"/>
    </location>
</feature>
<feature type="region of interest" description="Disordered" evidence="1">
    <location>
        <begin position="1"/>
        <end position="26"/>
    </location>
</feature>
<name>A0A8H6D9W0_9HYPO</name>
<dbReference type="AlphaFoldDB" id="A0A8H6D9W0"/>
<feature type="region of interest" description="Disordered" evidence="1">
    <location>
        <begin position="148"/>
        <end position="233"/>
    </location>
</feature>
<feature type="compositionally biased region" description="Basic residues" evidence="1">
    <location>
        <begin position="1"/>
        <end position="11"/>
    </location>
</feature>
<comment type="caution">
    <text evidence="2">The sequence shown here is derived from an EMBL/GenBank/DDBJ whole genome shotgun (WGS) entry which is preliminary data.</text>
</comment>
<proteinExistence type="predicted"/>
<protein>
    <submittedName>
        <fullName evidence="2">Uncharacterized protein</fullName>
    </submittedName>
</protein>
<organism evidence="2 3">
    <name type="scientific">Fusarium globosum</name>
    <dbReference type="NCBI Taxonomy" id="78864"/>
    <lineage>
        <taxon>Eukaryota</taxon>
        <taxon>Fungi</taxon>
        <taxon>Dikarya</taxon>
        <taxon>Ascomycota</taxon>
        <taxon>Pezizomycotina</taxon>
        <taxon>Sordariomycetes</taxon>
        <taxon>Hypocreomycetidae</taxon>
        <taxon>Hypocreales</taxon>
        <taxon>Nectriaceae</taxon>
        <taxon>Fusarium</taxon>
        <taxon>Fusarium fujikuroi species complex</taxon>
    </lineage>
</organism>
<dbReference type="Proteomes" id="UP000532311">
    <property type="component" value="Unassembled WGS sequence"/>
</dbReference>
<sequence length="233" mass="27005">MPCSRRQNRRDRRPDYQRHRPQRQDNIRATENRQGNVAVSDHVSCPQLPQTVSGHQTNKRTHLQASYGCELREYTTDQGPILELANLNPNMSQNRFYSPTPRGGVWGVSEEEADILFHFRQMKMRRPGREIIHQFTYRDDEAVSKAKQDGCPVRVTANNGRRPEDDVDRGLARDMVEHRASPPEEHAIRMGRSSRPVTQRPAFSAPQASQPPHRQQRLQPHTPLRQVKKEEPE</sequence>
<dbReference type="EMBL" id="JAAQPF010000264">
    <property type="protein sequence ID" value="KAF5708720.1"/>
    <property type="molecule type" value="Genomic_DNA"/>
</dbReference>
<accession>A0A8H6D9W0</accession>
<keyword evidence="3" id="KW-1185">Reference proteome</keyword>
<gene>
    <name evidence="2" type="ORF">FGLOB1_6259</name>
</gene>
<feature type="compositionally biased region" description="Basic and acidic residues" evidence="1">
    <location>
        <begin position="12"/>
        <end position="26"/>
    </location>
</feature>
<evidence type="ECO:0000313" key="3">
    <source>
        <dbReference type="Proteomes" id="UP000532311"/>
    </source>
</evidence>
<reference evidence="2 3" key="1">
    <citation type="submission" date="2020-05" db="EMBL/GenBank/DDBJ databases">
        <title>Identification and distribution of gene clusters putatively required for synthesis of sphingolipid metabolism inhibitors in phylogenetically diverse species of the filamentous fungus Fusarium.</title>
        <authorList>
            <person name="Kim H.-S."/>
            <person name="Busman M."/>
            <person name="Brown D.W."/>
            <person name="Divon H."/>
            <person name="Uhlig S."/>
            <person name="Proctor R.H."/>
        </authorList>
    </citation>
    <scope>NUCLEOTIDE SEQUENCE [LARGE SCALE GENOMIC DNA]</scope>
    <source>
        <strain evidence="2 3">NRRL 26131</strain>
    </source>
</reference>
<evidence type="ECO:0000313" key="2">
    <source>
        <dbReference type="EMBL" id="KAF5708720.1"/>
    </source>
</evidence>